<gene>
    <name evidence="1" type="ORF">LIER_09143</name>
</gene>
<proteinExistence type="predicted"/>
<accession>A0AAV3PEM7</accession>
<dbReference type="EMBL" id="BAABME010001533">
    <property type="protein sequence ID" value="GAA0150134.1"/>
    <property type="molecule type" value="Genomic_DNA"/>
</dbReference>
<evidence type="ECO:0000313" key="2">
    <source>
        <dbReference type="Proteomes" id="UP001454036"/>
    </source>
</evidence>
<dbReference type="AlphaFoldDB" id="A0AAV3PEM7"/>
<protein>
    <submittedName>
        <fullName evidence="1">Uncharacterized protein</fullName>
    </submittedName>
</protein>
<sequence length="66" mass="7411">MSYQGFISNSGSSGESRMVACNAYNIMPICSSSFLQLFTSLCCSCMSPLHIHLFLSLHAWEYVFFN</sequence>
<keyword evidence="2" id="KW-1185">Reference proteome</keyword>
<name>A0AAV3PEM7_LITER</name>
<reference evidence="1 2" key="1">
    <citation type="submission" date="2024-01" db="EMBL/GenBank/DDBJ databases">
        <title>The complete chloroplast genome sequence of Lithospermum erythrorhizon: insights into the phylogenetic relationship among Boraginaceae species and the maternal lineages of purple gromwells.</title>
        <authorList>
            <person name="Okada T."/>
            <person name="Watanabe K."/>
        </authorList>
    </citation>
    <scope>NUCLEOTIDE SEQUENCE [LARGE SCALE GENOMIC DNA]</scope>
</reference>
<comment type="caution">
    <text evidence="1">The sequence shown here is derived from an EMBL/GenBank/DDBJ whole genome shotgun (WGS) entry which is preliminary data.</text>
</comment>
<organism evidence="1 2">
    <name type="scientific">Lithospermum erythrorhizon</name>
    <name type="common">Purple gromwell</name>
    <name type="synonym">Lithospermum officinale var. erythrorhizon</name>
    <dbReference type="NCBI Taxonomy" id="34254"/>
    <lineage>
        <taxon>Eukaryota</taxon>
        <taxon>Viridiplantae</taxon>
        <taxon>Streptophyta</taxon>
        <taxon>Embryophyta</taxon>
        <taxon>Tracheophyta</taxon>
        <taxon>Spermatophyta</taxon>
        <taxon>Magnoliopsida</taxon>
        <taxon>eudicotyledons</taxon>
        <taxon>Gunneridae</taxon>
        <taxon>Pentapetalae</taxon>
        <taxon>asterids</taxon>
        <taxon>lamiids</taxon>
        <taxon>Boraginales</taxon>
        <taxon>Boraginaceae</taxon>
        <taxon>Boraginoideae</taxon>
        <taxon>Lithospermeae</taxon>
        <taxon>Lithospermum</taxon>
    </lineage>
</organism>
<evidence type="ECO:0000313" key="1">
    <source>
        <dbReference type="EMBL" id="GAA0150134.1"/>
    </source>
</evidence>
<dbReference type="Proteomes" id="UP001454036">
    <property type="component" value="Unassembled WGS sequence"/>
</dbReference>